<sequence length="255" mass="28783">MMQLILIFGIAIVVDVVVSMQSPAGSKCGQTQCSVIEYCSAFDSLCKPCLIICDGRNQTLCVRDCQEYLHDEKYALHAKLGEVGSLKEVERLSTLVEVLNPPFALKIFLTLLILFLLLKTFLKLKIINEALVKIFGQKWIKSMKKSNDKVDNNVESSGSTVESQQQNNTQLIMPTISSNVATSSQRPNKCLTTNITSNLLSQCEIIKDTILNFAYITIQQCHQAQKQLHNKNPNMKALFQINSYIIRYNFHFNIL</sequence>
<comment type="caution">
    <text evidence="2">The sequence shown here is derived from an EMBL/GenBank/DDBJ whole genome shotgun (WGS) entry which is preliminary data.</text>
</comment>
<keyword evidence="1" id="KW-0732">Signal</keyword>
<dbReference type="EMBL" id="JAQQBS010000001">
    <property type="protein sequence ID" value="KAK0176389.1"/>
    <property type="molecule type" value="Genomic_DNA"/>
</dbReference>
<proteinExistence type="predicted"/>
<evidence type="ECO:0000256" key="1">
    <source>
        <dbReference type="SAM" id="SignalP"/>
    </source>
</evidence>
<feature type="chain" id="PRO_5041414132" evidence="1">
    <location>
        <begin position="20"/>
        <end position="255"/>
    </location>
</feature>
<protein>
    <submittedName>
        <fullName evidence="2">Uncharacterized protein</fullName>
    </submittedName>
</protein>
<evidence type="ECO:0000313" key="2">
    <source>
        <dbReference type="EMBL" id="KAK0176389.1"/>
    </source>
</evidence>
<gene>
    <name evidence="2" type="ORF">PV328_000532</name>
</gene>
<dbReference type="Proteomes" id="UP001168990">
    <property type="component" value="Unassembled WGS sequence"/>
</dbReference>
<organism evidence="2 3">
    <name type="scientific">Microctonus aethiopoides</name>
    <dbReference type="NCBI Taxonomy" id="144406"/>
    <lineage>
        <taxon>Eukaryota</taxon>
        <taxon>Metazoa</taxon>
        <taxon>Ecdysozoa</taxon>
        <taxon>Arthropoda</taxon>
        <taxon>Hexapoda</taxon>
        <taxon>Insecta</taxon>
        <taxon>Pterygota</taxon>
        <taxon>Neoptera</taxon>
        <taxon>Endopterygota</taxon>
        <taxon>Hymenoptera</taxon>
        <taxon>Apocrita</taxon>
        <taxon>Ichneumonoidea</taxon>
        <taxon>Braconidae</taxon>
        <taxon>Euphorinae</taxon>
        <taxon>Microctonus</taxon>
    </lineage>
</organism>
<name>A0AA39FWB1_9HYME</name>
<reference evidence="2" key="1">
    <citation type="journal article" date="2023" name="bioRxiv">
        <title>Scaffold-level genome assemblies of two parasitoid biocontrol wasps reveal the parthenogenesis mechanism and an associated novel virus.</title>
        <authorList>
            <person name="Inwood S."/>
            <person name="Skelly J."/>
            <person name="Guhlin J."/>
            <person name="Harrop T."/>
            <person name="Goldson S."/>
            <person name="Dearden P."/>
        </authorList>
    </citation>
    <scope>NUCLEOTIDE SEQUENCE</scope>
    <source>
        <strain evidence="2">Irish</strain>
        <tissue evidence="2">Whole body</tissue>
    </source>
</reference>
<accession>A0AA39FWB1</accession>
<dbReference type="AlphaFoldDB" id="A0AA39FWB1"/>
<evidence type="ECO:0000313" key="3">
    <source>
        <dbReference type="Proteomes" id="UP001168990"/>
    </source>
</evidence>
<reference evidence="2" key="2">
    <citation type="submission" date="2023-03" db="EMBL/GenBank/DDBJ databases">
        <authorList>
            <person name="Inwood S.N."/>
            <person name="Skelly J.G."/>
            <person name="Guhlin J."/>
            <person name="Harrop T.W.R."/>
            <person name="Goldson S.G."/>
            <person name="Dearden P.K."/>
        </authorList>
    </citation>
    <scope>NUCLEOTIDE SEQUENCE</scope>
    <source>
        <strain evidence="2">Irish</strain>
        <tissue evidence="2">Whole body</tissue>
    </source>
</reference>
<keyword evidence="3" id="KW-1185">Reference proteome</keyword>
<feature type="signal peptide" evidence="1">
    <location>
        <begin position="1"/>
        <end position="19"/>
    </location>
</feature>